<evidence type="ECO:0000313" key="2">
    <source>
        <dbReference type="Proteomes" id="UP000253303"/>
    </source>
</evidence>
<organism evidence="1 2">
    <name type="scientific">Spongiactinospora rosea</name>
    <dbReference type="NCBI Taxonomy" id="2248750"/>
    <lineage>
        <taxon>Bacteria</taxon>
        <taxon>Bacillati</taxon>
        <taxon>Actinomycetota</taxon>
        <taxon>Actinomycetes</taxon>
        <taxon>Streptosporangiales</taxon>
        <taxon>Streptosporangiaceae</taxon>
        <taxon>Spongiactinospora</taxon>
    </lineage>
</organism>
<comment type="caution">
    <text evidence="1">The sequence shown here is derived from an EMBL/GenBank/DDBJ whole genome shotgun (WGS) entry which is preliminary data.</text>
</comment>
<sequence length="74" mass="8609">MATLLALLGIYLLLVTLGYVLICLTCPWRTCPRCRTITAHRRRICRACSGTGMRPRLGWRIYTYLRRLHDDGTR</sequence>
<name>A0A366LWN5_9ACTN</name>
<dbReference type="OrthoDB" id="3539102at2"/>
<protein>
    <submittedName>
        <fullName evidence="1">Uncharacterized protein</fullName>
    </submittedName>
</protein>
<reference evidence="1 2" key="1">
    <citation type="submission" date="2018-06" db="EMBL/GenBank/DDBJ databases">
        <title>Sphaerisporangium craniellae sp. nov., isolated from a marine sponge in the South China Sea.</title>
        <authorList>
            <person name="Li L."/>
        </authorList>
    </citation>
    <scope>NUCLEOTIDE SEQUENCE [LARGE SCALE GENOMIC DNA]</scope>
    <source>
        <strain evidence="1 2">LHW63015</strain>
    </source>
</reference>
<dbReference type="Proteomes" id="UP000253303">
    <property type="component" value="Unassembled WGS sequence"/>
</dbReference>
<gene>
    <name evidence="1" type="ORF">DP939_21115</name>
</gene>
<keyword evidence="2" id="KW-1185">Reference proteome</keyword>
<evidence type="ECO:0000313" key="1">
    <source>
        <dbReference type="EMBL" id="RBQ18368.1"/>
    </source>
</evidence>
<dbReference type="EMBL" id="QMEY01000008">
    <property type="protein sequence ID" value="RBQ18368.1"/>
    <property type="molecule type" value="Genomic_DNA"/>
</dbReference>
<proteinExistence type="predicted"/>
<dbReference type="RefSeq" id="WP_113982448.1">
    <property type="nucleotide sequence ID" value="NZ_QMEY01000008.1"/>
</dbReference>
<dbReference type="AlphaFoldDB" id="A0A366LWN5"/>
<accession>A0A366LWN5</accession>